<feature type="region of interest" description="Disordered" evidence="1">
    <location>
        <begin position="76"/>
        <end position="108"/>
    </location>
</feature>
<feature type="region of interest" description="Disordered" evidence="1">
    <location>
        <begin position="1"/>
        <end position="50"/>
    </location>
</feature>
<comment type="caution">
    <text evidence="2">The sequence shown here is derived from an EMBL/GenBank/DDBJ whole genome shotgun (WGS) entry which is preliminary data.</text>
</comment>
<dbReference type="Proteomes" id="UP001189429">
    <property type="component" value="Unassembled WGS sequence"/>
</dbReference>
<feature type="compositionally biased region" description="Polar residues" evidence="1">
    <location>
        <begin position="1"/>
        <end position="10"/>
    </location>
</feature>
<name>A0ABN9U9W6_9DINO</name>
<evidence type="ECO:0000256" key="1">
    <source>
        <dbReference type="SAM" id="MobiDB-lite"/>
    </source>
</evidence>
<reference evidence="2" key="1">
    <citation type="submission" date="2023-10" db="EMBL/GenBank/DDBJ databases">
        <authorList>
            <person name="Chen Y."/>
            <person name="Shah S."/>
            <person name="Dougan E. K."/>
            <person name="Thang M."/>
            <person name="Chan C."/>
        </authorList>
    </citation>
    <scope>NUCLEOTIDE SEQUENCE [LARGE SCALE GENOMIC DNA]</scope>
</reference>
<gene>
    <name evidence="2" type="ORF">PCOR1329_LOCUS46559</name>
</gene>
<proteinExistence type="predicted"/>
<keyword evidence="3" id="KW-1185">Reference proteome</keyword>
<dbReference type="EMBL" id="CAUYUJ010015603">
    <property type="protein sequence ID" value="CAK0856097.1"/>
    <property type="molecule type" value="Genomic_DNA"/>
</dbReference>
<organism evidence="2 3">
    <name type="scientific">Prorocentrum cordatum</name>
    <dbReference type="NCBI Taxonomy" id="2364126"/>
    <lineage>
        <taxon>Eukaryota</taxon>
        <taxon>Sar</taxon>
        <taxon>Alveolata</taxon>
        <taxon>Dinophyceae</taxon>
        <taxon>Prorocentrales</taxon>
        <taxon>Prorocentraceae</taxon>
        <taxon>Prorocentrum</taxon>
    </lineage>
</organism>
<accession>A0ABN9U9W6</accession>
<protein>
    <submittedName>
        <fullName evidence="2">Uncharacterized protein</fullName>
    </submittedName>
</protein>
<feature type="non-terminal residue" evidence="2">
    <location>
        <position position="1"/>
    </location>
</feature>
<evidence type="ECO:0000313" key="3">
    <source>
        <dbReference type="Proteomes" id="UP001189429"/>
    </source>
</evidence>
<sequence length="131" mass="13281">EESGRLTSEFGSALGNASTSGPAPPAARPATPTPGIRVDEQDDAEVTTTTTSATLTSTTALTTLTTLAIHAGNLSRSTDLEACPRGSGGAPDADSFRPPRGLGRGPHPAPCEVLAVHASRLAEIGVDYTQE</sequence>
<evidence type="ECO:0000313" key="2">
    <source>
        <dbReference type="EMBL" id="CAK0856097.1"/>
    </source>
</evidence>